<evidence type="ECO:0000256" key="1">
    <source>
        <dbReference type="SAM" id="Phobius"/>
    </source>
</evidence>
<gene>
    <name evidence="3" type="ORF">AKJ09_06283</name>
</gene>
<accession>A0A0K1Q2K6</accession>
<evidence type="ECO:0000256" key="2">
    <source>
        <dbReference type="SAM" id="SignalP"/>
    </source>
</evidence>
<dbReference type="EMBL" id="CP012333">
    <property type="protein sequence ID" value="AKU99619.1"/>
    <property type="molecule type" value="Genomic_DNA"/>
</dbReference>
<feature type="chain" id="PRO_5005466707" evidence="2">
    <location>
        <begin position="26"/>
        <end position="88"/>
    </location>
</feature>
<keyword evidence="1" id="KW-0812">Transmembrane</keyword>
<organism evidence="3 4">
    <name type="scientific">Labilithrix luteola</name>
    <dbReference type="NCBI Taxonomy" id="1391654"/>
    <lineage>
        <taxon>Bacteria</taxon>
        <taxon>Pseudomonadati</taxon>
        <taxon>Myxococcota</taxon>
        <taxon>Polyangia</taxon>
        <taxon>Polyangiales</taxon>
        <taxon>Labilitrichaceae</taxon>
        <taxon>Labilithrix</taxon>
    </lineage>
</organism>
<keyword evidence="4" id="KW-1185">Reference proteome</keyword>
<name>A0A0K1Q2K6_9BACT</name>
<keyword evidence="2" id="KW-0732">Signal</keyword>
<proteinExistence type="predicted"/>
<evidence type="ECO:0000313" key="3">
    <source>
        <dbReference type="EMBL" id="AKU99619.1"/>
    </source>
</evidence>
<dbReference type="STRING" id="1391654.AKJ09_06283"/>
<feature type="signal peptide" evidence="2">
    <location>
        <begin position="1"/>
        <end position="25"/>
    </location>
</feature>
<sequence>MTNLRRLAALLAACAVGLFGPDLHAAGSNGVDEHTRRIAARTAVGLAALSALGLVLVVGRLRMQAAVESADRELERDFETRLHERDKP</sequence>
<feature type="transmembrane region" description="Helical" evidence="1">
    <location>
        <begin position="40"/>
        <end position="59"/>
    </location>
</feature>
<evidence type="ECO:0000313" key="4">
    <source>
        <dbReference type="Proteomes" id="UP000064967"/>
    </source>
</evidence>
<keyword evidence="1" id="KW-1133">Transmembrane helix</keyword>
<protein>
    <submittedName>
        <fullName evidence="3">Uncharacterized protein</fullName>
    </submittedName>
</protein>
<keyword evidence="1" id="KW-0472">Membrane</keyword>
<dbReference type="Proteomes" id="UP000064967">
    <property type="component" value="Chromosome"/>
</dbReference>
<dbReference type="AlphaFoldDB" id="A0A0K1Q2K6"/>
<dbReference type="RefSeq" id="WP_146651049.1">
    <property type="nucleotide sequence ID" value="NZ_CP012333.1"/>
</dbReference>
<dbReference type="KEGG" id="llu:AKJ09_06283"/>
<reference evidence="3 4" key="1">
    <citation type="submission" date="2015-08" db="EMBL/GenBank/DDBJ databases">
        <authorList>
            <person name="Babu N.S."/>
            <person name="Beckwith C.J."/>
            <person name="Beseler K.G."/>
            <person name="Brison A."/>
            <person name="Carone J.V."/>
            <person name="Caskin T.P."/>
            <person name="Diamond M."/>
            <person name="Durham M.E."/>
            <person name="Foxe J.M."/>
            <person name="Go M."/>
            <person name="Henderson B.A."/>
            <person name="Jones I.B."/>
            <person name="McGettigan J.A."/>
            <person name="Micheletti S.J."/>
            <person name="Nasrallah M.E."/>
            <person name="Ortiz D."/>
            <person name="Piller C.R."/>
            <person name="Privatt S.R."/>
            <person name="Schneider S.L."/>
            <person name="Sharp S."/>
            <person name="Smith T.C."/>
            <person name="Stanton J.D."/>
            <person name="Ullery H.E."/>
            <person name="Wilson R.J."/>
            <person name="Serrano M.G."/>
            <person name="Buck G."/>
            <person name="Lee V."/>
            <person name="Wang Y."/>
            <person name="Carvalho R."/>
            <person name="Voegtly L."/>
            <person name="Shi R."/>
            <person name="Duckworth R."/>
            <person name="Johnson A."/>
            <person name="Loviza R."/>
            <person name="Walstead R."/>
            <person name="Shah Z."/>
            <person name="Kiflezghi M."/>
            <person name="Wade K."/>
            <person name="Ball S.L."/>
            <person name="Bradley K.W."/>
            <person name="Asai D.J."/>
            <person name="Bowman C.A."/>
            <person name="Russell D.A."/>
            <person name="Pope W.H."/>
            <person name="Jacobs-Sera D."/>
            <person name="Hendrix R.W."/>
            <person name="Hatfull G.F."/>
        </authorList>
    </citation>
    <scope>NUCLEOTIDE SEQUENCE [LARGE SCALE GENOMIC DNA]</scope>
    <source>
        <strain evidence="3 4">DSM 27648</strain>
    </source>
</reference>